<dbReference type="PANTHER" id="PTHR47150">
    <property type="entry name" value="OS12G0169200 PROTEIN"/>
    <property type="match status" value="1"/>
</dbReference>
<keyword evidence="2" id="KW-0808">Transferase</keyword>
<evidence type="ECO:0000313" key="3">
    <source>
        <dbReference type="Proteomes" id="UP001151760"/>
    </source>
</evidence>
<dbReference type="Proteomes" id="UP001151760">
    <property type="component" value="Unassembled WGS sequence"/>
</dbReference>
<keyword evidence="2" id="KW-0695">RNA-directed DNA polymerase</keyword>
<dbReference type="EMBL" id="BQNB010012729">
    <property type="protein sequence ID" value="GJT07179.1"/>
    <property type="molecule type" value="Genomic_DNA"/>
</dbReference>
<protein>
    <submittedName>
        <fullName evidence="2">RNA-directed DNA polymerase, eukaryota</fullName>
    </submittedName>
</protein>
<feature type="compositionally biased region" description="Polar residues" evidence="1">
    <location>
        <begin position="498"/>
        <end position="508"/>
    </location>
</feature>
<reference evidence="2" key="1">
    <citation type="journal article" date="2022" name="Int. J. Mol. Sci.">
        <title>Draft Genome of Tanacetum Coccineum: Genomic Comparison of Closely Related Tanacetum-Family Plants.</title>
        <authorList>
            <person name="Yamashiro T."/>
            <person name="Shiraishi A."/>
            <person name="Nakayama K."/>
            <person name="Satake H."/>
        </authorList>
    </citation>
    <scope>NUCLEOTIDE SEQUENCE</scope>
</reference>
<feature type="region of interest" description="Disordered" evidence="1">
    <location>
        <begin position="483"/>
        <end position="509"/>
    </location>
</feature>
<keyword evidence="2" id="KW-0548">Nucleotidyltransferase</keyword>
<dbReference type="GO" id="GO:0003964">
    <property type="term" value="F:RNA-directed DNA polymerase activity"/>
    <property type="evidence" value="ECO:0007669"/>
    <property type="project" value="UniProtKB-KW"/>
</dbReference>
<dbReference type="InterPro" id="IPR006912">
    <property type="entry name" value="Harbinger_derived_prot"/>
</dbReference>
<dbReference type="Pfam" id="PF04827">
    <property type="entry name" value="Plant_tran"/>
    <property type="match status" value="2"/>
</dbReference>
<dbReference type="PANTHER" id="PTHR47150:SF5">
    <property type="entry name" value="OS07G0546750 PROTEIN"/>
    <property type="match status" value="1"/>
</dbReference>
<sequence length="546" mass="62912">MDPNNLNDFDTTNTYDHYDAFFQPDYDRYMRDYESYQHYMSLCEQEAGGSSSDPIRRRRYIYREREEAEERLIDDYFGDDEYEPKYPEETFRRRYRMSSTLFNKIVNDILSYDVQPIPEYFTYFSSRLDATGRKSIGPILKCTSAIRQLAYGTAPDAFDEYLQIAERTSRECLDNFTKCIHVLYNHKFLRRPSATDIEKTYKLHEEKHGLPGMLGSIDCMHWDWKNCPKVPGANNDLNVLYGSPLFDDEIADIAPECPFIVNGHTYRKCYYLADGIYPEWSTFVKTFSVTRDAKTFKFKTVQESARKDIERAFGVLQEPNMVRSWVERCELHVRKAKELRDRKTHIDLRQDLVLIIRRKKMNHCGIHQSNTFASSRDEMRSSVSLSVTFDNGEPMVCPKPRRLSLFSTAANEPVRPLRWQMCYQSEGFESKAGPELLDIIFSSKGVSDHTSAATQLASSPPFFSGSPPSRVSNPLIQDARFGDEKATPVSPRSMIPNPMSSATQSSSARKGGCLRANFGNKPAVRVEGFDCLDRDNRRNCSIPTLA</sequence>
<keyword evidence="3" id="KW-1185">Reference proteome</keyword>
<organism evidence="2 3">
    <name type="scientific">Tanacetum coccineum</name>
    <dbReference type="NCBI Taxonomy" id="301880"/>
    <lineage>
        <taxon>Eukaryota</taxon>
        <taxon>Viridiplantae</taxon>
        <taxon>Streptophyta</taxon>
        <taxon>Embryophyta</taxon>
        <taxon>Tracheophyta</taxon>
        <taxon>Spermatophyta</taxon>
        <taxon>Magnoliopsida</taxon>
        <taxon>eudicotyledons</taxon>
        <taxon>Gunneridae</taxon>
        <taxon>Pentapetalae</taxon>
        <taxon>asterids</taxon>
        <taxon>campanulids</taxon>
        <taxon>Asterales</taxon>
        <taxon>Asteraceae</taxon>
        <taxon>Asteroideae</taxon>
        <taxon>Anthemideae</taxon>
        <taxon>Anthemidinae</taxon>
        <taxon>Tanacetum</taxon>
    </lineage>
</organism>
<proteinExistence type="predicted"/>
<gene>
    <name evidence="2" type="ORF">Tco_0841641</name>
</gene>
<accession>A0ABQ5B2L2</accession>
<name>A0ABQ5B2L2_9ASTR</name>
<reference evidence="2" key="2">
    <citation type="submission" date="2022-01" db="EMBL/GenBank/DDBJ databases">
        <authorList>
            <person name="Yamashiro T."/>
            <person name="Shiraishi A."/>
            <person name="Satake H."/>
            <person name="Nakayama K."/>
        </authorList>
    </citation>
    <scope>NUCLEOTIDE SEQUENCE</scope>
</reference>
<evidence type="ECO:0000256" key="1">
    <source>
        <dbReference type="SAM" id="MobiDB-lite"/>
    </source>
</evidence>
<evidence type="ECO:0000313" key="2">
    <source>
        <dbReference type="EMBL" id="GJT07179.1"/>
    </source>
</evidence>
<comment type="caution">
    <text evidence="2">The sequence shown here is derived from an EMBL/GenBank/DDBJ whole genome shotgun (WGS) entry which is preliminary data.</text>
</comment>